<evidence type="ECO:0000313" key="4">
    <source>
        <dbReference type="Proteomes" id="UP001634394"/>
    </source>
</evidence>
<accession>A0ABD3UVP2</accession>
<dbReference type="EMBL" id="JBJQND010000015">
    <property type="protein sequence ID" value="KAL3853521.1"/>
    <property type="molecule type" value="Genomic_DNA"/>
</dbReference>
<dbReference type="AlphaFoldDB" id="A0ABD3UVP2"/>
<evidence type="ECO:0000259" key="2">
    <source>
        <dbReference type="Pfam" id="PF21294"/>
    </source>
</evidence>
<dbReference type="Gene3D" id="2.60.120.200">
    <property type="match status" value="1"/>
</dbReference>
<keyword evidence="1" id="KW-0732">Signal</keyword>
<evidence type="ECO:0000256" key="1">
    <source>
        <dbReference type="SAM" id="SignalP"/>
    </source>
</evidence>
<reference evidence="3 4" key="1">
    <citation type="submission" date="2024-11" db="EMBL/GenBank/DDBJ databases">
        <title>Chromosome-level genome assembly of the freshwater bivalve Anodonta woodiana.</title>
        <authorList>
            <person name="Chen X."/>
        </authorList>
    </citation>
    <scope>NUCLEOTIDE SEQUENCE [LARGE SCALE GENOMIC DNA]</scope>
    <source>
        <strain evidence="3">MN2024</strain>
        <tissue evidence="3">Gills</tissue>
    </source>
</reference>
<dbReference type="Proteomes" id="UP001634394">
    <property type="component" value="Unassembled WGS sequence"/>
</dbReference>
<name>A0ABD3UVP2_SINWO</name>
<sequence>MFSLFIITYVFGIVTAKLLWHWDHEPHHANINYVLIQKFDYINPTAQFGIGEDDSLSLQQDPTNHSQNVLSVFYRQGTFSDHDHNGNTCNSHTKCQRGAQFYINPKTIRQEAPRYLFTDMTLEYEVYFNQSFKWRHGGKLPGLWGGFRNCSGGRHDHCFSTRLMWRNDGQGEVYAYVPQEQKIGTTFQNWCDSLKHREIYHKIECPGDYGVEIGTGAFSFSTGKWIKITQRVHLNRQLGYGAVTLWVNDHAEIHMSDIIIRNQFNFGIDGIFFSTFYGGHDSDWACPADTTTLYRNFRLYTEAPPLVPSQLLVG</sequence>
<dbReference type="Pfam" id="PF21294">
    <property type="entry name" value="Polysacc_lyase_14"/>
    <property type="match status" value="1"/>
</dbReference>
<evidence type="ECO:0000313" key="3">
    <source>
        <dbReference type="EMBL" id="KAL3853521.1"/>
    </source>
</evidence>
<keyword evidence="4" id="KW-1185">Reference proteome</keyword>
<feature type="domain" description="Polysaccharide lyase 14" evidence="2">
    <location>
        <begin position="64"/>
        <end position="297"/>
    </location>
</feature>
<comment type="caution">
    <text evidence="3">The sequence shown here is derived from an EMBL/GenBank/DDBJ whole genome shotgun (WGS) entry which is preliminary data.</text>
</comment>
<gene>
    <name evidence="3" type="ORF">ACJMK2_017056</name>
</gene>
<dbReference type="PANTHER" id="PTHR40124:SF1">
    <property type="entry name" value="DISAGGREGATASE RELATED REPEAT PROTEIN"/>
    <property type="match status" value="1"/>
</dbReference>
<feature type="chain" id="PRO_5044893178" description="Polysaccharide lyase 14 domain-containing protein" evidence="1">
    <location>
        <begin position="17"/>
        <end position="314"/>
    </location>
</feature>
<organism evidence="3 4">
    <name type="scientific">Sinanodonta woodiana</name>
    <name type="common">Chinese pond mussel</name>
    <name type="synonym">Anodonta woodiana</name>
    <dbReference type="NCBI Taxonomy" id="1069815"/>
    <lineage>
        <taxon>Eukaryota</taxon>
        <taxon>Metazoa</taxon>
        <taxon>Spiralia</taxon>
        <taxon>Lophotrochozoa</taxon>
        <taxon>Mollusca</taxon>
        <taxon>Bivalvia</taxon>
        <taxon>Autobranchia</taxon>
        <taxon>Heteroconchia</taxon>
        <taxon>Palaeoheterodonta</taxon>
        <taxon>Unionida</taxon>
        <taxon>Unionoidea</taxon>
        <taxon>Unionidae</taxon>
        <taxon>Unioninae</taxon>
        <taxon>Sinanodonta</taxon>
    </lineage>
</organism>
<dbReference type="PANTHER" id="PTHR40124">
    <property type="match status" value="1"/>
</dbReference>
<feature type="signal peptide" evidence="1">
    <location>
        <begin position="1"/>
        <end position="16"/>
    </location>
</feature>
<protein>
    <recommendedName>
        <fullName evidence="2">Polysaccharide lyase 14 domain-containing protein</fullName>
    </recommendedName>
</protein>
<proteinExistence type="predicted"/>
<dbReference type="InterPro" id="IPR048958">
    <property type="entry name" value="Polysacc_lyase_14"/>
</dbReference>